<protein>
    <submittedName>
        <fullName evidence="1">Uncharacterized protein</fullName>
    </submittedName>
</protein>
<evidence type="ECO:0000313" key="2">
    <source>
        <dbReference type="Proteomes" id="UP000326759"/>
    </source>
</evidence>
<dbReference type="AlphaFoldDB" id="A0A5N5TB06"/>
<accession>A0A5N5TB06</accession>
<name>A0A5N5TB06_9CRUS</name>
<dbReference type="Proteomes" id="UP000326759">
    <property type="component" value="Unassembled WGS sequence"/>
</dbReference>
<organism evidence="1 2">
    <name type="scientific">Armadillidium nasatum</name>
    <dbReference type="NCBI Taxonomy" id="96803"/>
    <lineage>
        <taxon>Eukaryota</taxon>
        <taxon>Metazoa</taxon>
        <taxon>Ecdysozoa</taxon>
        <taxon>Arthropoda</taxon>
        <taxon>Crustacea</taxon>
        <taxon>Multicrustacea</taxon>
        <taxon>Malacostraca</taxon>
        <taxon>Eumalacostraca</taxon>
        <taxon>Peracarida</taxon>
        <taxon>Isopoda</taxon>
        <taxon>Oniscidea</taxon>
        <taxon>Crinocheta</taxon>
        <taxon>Armadillidiidae</taxon>
        <taxon>Armadillidium</taxon>
    </lineage>
</organism>
<gene>
    <name evidence="1" type="ORF">Anas_13133</name>
</gene>
<proteinExistence type="predicted"/>
<reference evidence="1 2" key="1">
    <citation type="journal article" date="2019" name="PLoS Biol.">
        <title>Sex chromosomes control vertical transmission of feminizing Wolbachia symbionts in an isopod.</title>
        <authorList>
            <person name="Becking T."/>
            <person name="Chebbi M.A."/>
            <person name="Giraud I."/>
            <person name="Moumen B."/>
            <person name="Laverre T."/>
            <person name="Caubet Y."/>
            <person name="Peccoud J."/>
            <person name="Gilbert C."/>
            <person name="Cordaux R."/>
        </authorList>
    </citation>
    <scope>NUCLEOTIDE SEQUENCE [LARGE SCALE GENOMIC DNA]</scope>
    <source>
        <strain evidence="1">ANa2</strain>
        <tissue evidence="1">Whole body excluding digestive tract and cuticle</tissue>
    </source>
</reference>
<sequence>MCKTVIEAECVDESPHAGGRTRRSHHGKCKKEILDLLTITLEESVAAPIRCCFAKGIKSEKVNADSSINLEYFKQKLNDHITDQDVVGIYQTAFETCKDKGANCDVYGFKECVINQCIDSVQALGTA</sequence>
<comment type="caution">
    <text evidence="1">The sequence shown here is derived from an EMBL/GenBank/DDBJ whole genome shotgun (WGS) entry which is preliminary data.</text>
</comment>
<keyword evidence="2" id="KW-1185">Reference proteome</keyword>
<evidence type="ECO:0000313" key="1">
    <source>
        <dbReference type="EMBL" id="KAB7502150.1"/>
    </source>
</evidence>
<dbReference type="EMBL" id="SEYY01008452">
    <property type="protein sequence ID" value="KAB7502150.1"/>
    <property type="molecule type" value="Genomic_DNA"/>
</dbReference>